<reference evidence="3" key="1">
    <citation type="submission" date="2020-04" db="EMBL/GenBank/DDBJ databases">
        <title>Hybrid Assembly of Korean Phytophthora infestans isolates.</title>
        <authorList>
            <person name="Prokchorchik M."/>
            <person name="Lee Y."/>
            <person name="Seo J."/>
            <person name="Cho J.-H."/>
            <person name="Park Y.-E."/>
            <person name="Jang D.-C."/>
            <person name="Im J.-S."/>
            <person name="Choi J.-G."/>
            <person name="Park H.-J."/>
            <person name="Lee G.-B."/>
            <person name="Lee Y.-G."/>
            <person name="Hong S.-Y."/>
            <person name="Cho K."/>
            <person name="Sohn K.H."/>
        </authorList>
    </citation>
    <scope>NUCLEOTIDE SEQUENCE</scope>
    <source>
        <strain evidence="3">KR_1_A1</strain>
        <strain evidence="4">KR_2_A2</strain>
    </source>
</reference>
<sequence length="104" mass="11028">MFTGRFKLRWMMLATVALTFSAATTTSCSVRGSDSSSSSGSADDWSAGDESTSGSLDEEGNGHGHGCTEEALWCPSLGIGLSRDPNNNCEFPPCPSVGYQWRNP</sequence>
<feature type="compositionally biased region" description="Low complexity" evidence="1">
    <location>
        <begin position="27"/>
        <end position="51"/>
    </location>
</feature>
<dbReference type="EMBL" id="WSZM01000865">
    <property type="protein sequence ID" value="KAF4029197.1"/>
    <property type="molecule type" value="Genomic_DNA"/>
</dbReference>
<keyword evidence="5" id="KW-1185">Reference proteome</keyword>
<feature type="region of interest" description="Disordered" evidence="1">
    <location>
        <begin position="26"/>
        <end position="64"/>
    </location>
</feature>
<dbReference type="Proteomes" id="UP000602510">
    <property type="component" value="Unassembled WGS sequence"/>
</dbReference>
<gene>
    <name evidence="3" type="ORF">GN244_ATG19078</name>
    <name evidence="4" type="ORF">GN958_ATG21552</name>
</gene>
<name>A0A833W5D3_PHYIN</name>
<evidence type="ECO:0000256" key="2">
    <source>
        <dbReference type="SAM" id="SignalP"/>
    </source>
</evidence>
<dbReference type="Proteomes" id="UP000704712">
    <property type="component" value="Unassembled WGS sequence"/>
</dbReference>
<dbReference type="AlphaFoldDB" id="A0A833W5D3"/>
<evidence type="ECO:0008006" key="6">
    <source>
        <dbReference type="Google" id="ProtNLM"/>
    </source>
</evidence>
<proteinExistence type="predicted"/>
<organism evidence="3 5">
    <name type="scientific">Phytophthora infestans</name>
    <name type="common">Potato late blight agent</name>
    <name type="synonym">Botrytis infestans</name>
    <dbReference type="NCBI Taxonomy" id="4787"/>
    <lineage>
        <taxon>Eukaryota</taxon>
        <taxon>Sar</taxon>
        <taxon>Stramenopiles</taxon>
        <taxon>Oomycota</taxon>
        <taxon>Peronosporomycetes</taxon>
        <taxon>Peronosporales</taxon>
        <taxon>Peronosporaceae</taxon>
        <taxon>Phytophthora</taxon>
    </lineage>
</organism>
<keyword evidence="2" id="KW-0732">Signal</keyword>
<protein>
    <recommendedName>
        <fullName evidence="6">Secreted protein</fullName>
    </recommendedName>
</protein>
<evidence type="ECO:0000313" key="5">
    <source>
        <dbReference type="Proteomes" id="UP000602510"/>
    </source>
</evidence>
<dbReference type="PROSITE" id="PS51257">
    <property type="entry name" value="PROKAR_LIPOPROTEIN"/>
    <property type="match status" value="1"/>
</dbReference>
<feature type="signal peptide" evidence="2">
    <location>
        <begin position="1"/>
        <end position="23"/>
    </location>
</feature>
<feature type="chain" id="PRO_5036239826" description="Secreted protein" evidence="2">
    <location>
        <begin position="24"/>
        <end position="104"/>
    </location>
</feature>
<accession>A0A833W5D3</accession>
<evidence type="ECO:0000256" key="1">
    <source>
        <dbReference type="SAM" id="MobiDB-lite"/>
    </source>
</evidence>
<evidence type="ECO:0000313" key="3">
    <source>
        <dbReference type="EMBL" id="KAF4029197.1"/>
    </source>
</evidence>
<comment type="caution">
    <text evidence="3">The sequence shown here is derived from an EMBL/GenBank/DDBJ whole genome shotgun (WGS) entry which is preliminary data.</text>
</comment>
<dbReference type="EMBL" id="JAACNO010002976">
    <property type="protein sequence ID" value="KAF4129288.1"/>
    <property type="molecule type" value="Genomic_DNA"/>
</dbReference>
<evidence type="ECO:0000313" key="4">
    <source>
        <dbReference type="EMBL" id="KAF4129288.1"/>
    </source>
</evidence>